<dbReference type="FunFam" id="3.30.200.20:FF:000631">
    <property type="entry name" value="Serine/threonine-protein kinase NEK"/>
    <property type="match status" value="1"/>
</dbReference>
<dbReference type="SMART" id="SM00220">
    <property type="entry name" value="S_TKc"/>
    <property type="match status" value="1"/>
</dbReference>
<reference evidence="13 14" key="1">
    <citation type="submission" date="2024-03" db="EMBL/GenBank/DDBJ databases">
        <title>The Acrasis kona genome and developmental transcriptomes reveal deep origins of eukaryotic multicellular pathways.</title>
        <authorList>
            <person name="Sheikh S."/>
            <person name="Fu C.-J."/>
            <person name="Brown M.W."/>
            <person name="Baldauf S.L."/>
        </authorList>
    </citation>
    <scope>NUCLEOTIDE SEQUENCE [LARGE SCALE GENOMIC DNA]</scope>
    <source>
        <strain evidence="13 14">ATCC MYA-3509</strain>
    </source>
</reference>
<evidence type="ECO:0000313" key="14">
    <source>
        <dbReference type="Proteomes" id="UP001431209"/>
    </source>
</evidence>
<evidence type="ECO:0000256" key="10">
    <source>
        <dbReference type="RuleBase" id="RU000304"/>
    </source>
</evidence>
<sequence length="340" mass="38742">MDNYQKIKVVGKGTFGQAVLVKNKTDGKQYIMKQINITSMSDREKQEAMNEVNVLSGLKHPNIVQYITSFTAEGRLNIVMEYAECGDIYEKIKLQKGALFPEEQILDWFIQIALAVKYTHDKRILHRDLKTQNIFISKNNTIKLGDFGIARVLKNTMECAKTLVGTPYYLSPELCQEKPYNNKSDIWSLGCVLYEMVTHKHAFEGASMKALVGKILKGSYPPISSRYSSDLRDIIAKMLEKDPRTRPSITSVLKAPFLQARMRQLTAELDPSSPPTPSSQIDAYRQPQEAVKRAPSAAQQDRIDPAILRRKAEVDAIERLKQEKDRMKQEAMSRAKRQQE</sequence>
<comment type="catalytic activity">
    <reaction evidence="8">
        <text>L-seryl-[protein] + ATP = O-phospho-L-seryl-[protein] + ADP + H(+)</text>
        <dbReference type="Rhea" id="RHEA:17989"/>
        <dbReference type="Rhea" id="RHEA-COMP:9863"/>
        <dbReference type="Rhea" id="RHEA-COMP:11604"/>
        <dbReference type="ChEBI" id="CHEBI:15378"/>
        <dbReference type="ChEBI" id="CHEBI:29999"/>
        <dbReference type="ChEBI" id="CHEBI:30616"/>
        <dbReference type="ChEBI" id="CHEBI:83421"/>
        <dbReference type="ChEBI" id="CHEBI:456216"/>
        <dbReference type="EC" id="2.7.11.1"/>
    </reaction>
</comment>
<comment type="caution">
    <text evidence="13">The sequence shown here is derived from an EMBL/GenBank/DDBJ whole genome shotgun (WGS) entry which is preliminary data.</text>
</comment>
<keyword evidence="6 9" id="KW-0067">ATP-binding</keyword>
<feature type="region of interest" description="Disordered" evidence="11">
    <location>
        <begin position="268"/>
        <end position="340"/>
    </location>
</feature>
<evidence type="ECO:0000256" key="3">
    <source>
        <dbReference type="ARBA" id="ARBA00022679"/>
    </source>
</evidence>
<keyword evidence="14" id="KW-1185">Reference proteome</keyword>
<dbReference type="EMBL" id="JAOPGA020000489">
    <property type="protein sequence ID" value="KAL0478977.1"/>
    <property type="molecule type" value="Genomic_DNA"/>
</dbReference>
<keyword evidence="2 10" id="KW-0723">Serine/threonine-protein kinase</keyword>
<comment type="similarity">
    <text evidence="10">Belongs to the protein kinase superfamily.</text>
</comment>
<dbReference type="FunFam" id="1.10.510.10:FF:000172">
    <property type="entry name" value="serine/threonine-protein kinase Nek1 isoform X1"/>
    <property type="match status" value="1"/>
</dbReference>
<evidence type="ECO:0000256" key="11">
    <source>
        <dbReference type="SAM" id="MobiDB-lite"/>
    </source>
</evidence>
<dbReference type="InterPro" id="IPR011009">
    <property type="entry name" value="Kinase-like_dom_sf"/>
</dbReference>
<dbReference type="PROSITE" id="PS00107">
    <property type="entry name" value="PROTEIN_KINASE_ATP"/>
    <property type="match status" value="1"/>
</dbReference>
<feature type="domain" description="Protein kinase" evidence="12">
    <location>
        <begin position="4"/>
        <end position="258"/>
    </location>
</feature>
<evidence type="ECO:0000256" key="9">
    <source>
        <dbReference type="PROSITE-ProRule" id="PRU10141"/>
    </source>
</evidence>
<keyword evidence="4 9" id="KW-0547">Nucleotide-binding</keyword>
<protein>
    <recommendedName>
        <fullName evidence="1">non-specific serine/threonine protein kinase</fullName>
        <ecNumber evidence="1">2.7.11.1</ecNumber>
    </recommendedName>
</protein>
<keyword evidence="5" id="KW-0418">Kinase</keyword>
<evidence type="ECO:0000259" key="12">
    <source>
        <dbReference type="PROSITE" id="PS50011"/>
    </source>
</evidence>
<evidence type="ECO:0000256" key="1">
    <source>
        <dbReference type="ARBA" id="ARBA00012513"/>
    </source>
</evidence>
<organism evidence="13 14">
    <name type="scientific">Acrasis kona</name>
    <dbReference type="NCBI Taxonomy" id="1008807"/>
    <lineage>
        <taxon>Eukaryota</taxon>
        <taxon>Discoba</taxon>
        <taxon>Heterolobosea</taxon>
        <taxon>Tetramitia</taxon>
        <taxon>Eutetramitia</taxon>
        <taxon>Acrasidae</taxon>
        <taxon>Acrasis</taxon>
    </lineage>
</organism>
<dbReference type="Pfam" id="PF00069">
    <property type="entry name" value="Pkinase"/>
    <property type="match status" value="1"/>
</dbReference>
<evidence type="ECO:0000256" key="4">
    <source>
        <dbReference type="ARBA" id="ARBA00022741"/>
    </source>
</evidence>
<evidence type="ECO:0000256" key="6">
    <source>
        <dbReference type="ARBA" id="ARBA00022840"/>
    </source>
</evidence>
<dbReference type="InterPro" id="IPR001245">
    <property type="entry name" value="Ser-Thr/Tyr_kinase_cat_dom"/>
</dbReference>
<dbReference type="Proteomes" id="UP001431209">
    <property type="component" value="Unassembled WGS sequence"/>
</dbReference>
<dbReference type="PROSITE" id="PS00108">
    <property type="entry name" value="PROTEIN_KINASE_ST"/>
    <property type="match status" value="1"/>
</dbReference>
<evidence type="ECO:0000256" key="7">
    <source>
        <dbReference type="ARBA" id="ARBA00047899"/>
    </source>
</evidence>
<dbReference type="PANTHER" id="PTHR44899:SF3">
    <property type="entry name" value="SERINE_THREONINE-PROTEIN KINASE NEK1"/>
    <property type="match status" value="1"/>
</dbReference>
<comment type="catalytic activity">
    <reaction evidence="7">
        <text>L-threonyl-[protein] + ATP = O-phospho-L-threonyl-[protein] + ADP + H(+)</text>
        <dbReference type="Rhea" id="RHEA:46608"/>
        <dbReference type="Rhea" id="RHEA-COMP:11060"/>
        <dbReference type="Rhea" id="RHEA-COMP:11605"/>
        <dbReference type="ChEBI" id="CHEBI:15378"/>
        <dbReference type="ChEBI" id="CHEBI:30013"/>
        <dbReference type="ChEBI" id="CHEBI:30616"/>
        <dbReference type="ChEBI" id="CHEBI:61977"/>
        <dbReference type="ChEBI" id="CHEBI:456216"/>
        <dbReference type="EC" id="2.7.11.1"/>
    </reaction>
</comment>
<feature type="binding site" evidence="9">
    <location>
        <position position="33"/>
    </location>
    <ligand>
        <name>ATP</name>
        <dbReference type="ChEBI" id="CHEBI:30616"/>
    </ligand>
</feature>
<dbReference type="Gene3D" id="3.30.200.20">
    <property type="entry name" value="Phosphorylase Kinase, domain 1"/>
    <property type="match status" value="1"/>
</dbReference>
<dbReference type="InterPro" id="IPR008271">
    <property type="entry name" value="Ser/Thr_kinase_AS"/>
</dbReference>
<dbReference type="GO" id="GO:0005524">
    <property type="term" value="F:ATP binding"/>
    <property type="evidence" value="ECO:0007669"/>
    <property type="project" value="UniProtKB-UniRule"/>
</dbReference>
<dbReference type="InterPro" id="IPR000719">
    <property type="entry name" value="Prot_kinase_dom"/>
</dbReference>
<dbReference type="Gene3D" id="1.10.510.10">
    <property type="entry name" value="Transferase(Phosphotransferase) domain 1"/>
    <property type="match status" value="1"/>
</dbReference>
<keyword evidence="3" id="KW-0808">Transferase</keyword>
<dbReference type="PROSITE" id="PS50011">
    <property type="entry name" value="PROTEIN_KINASE_DOM"/>
    <property type="match status" value="1"/>
</dbReference>
<dbReference type="InterPro" id="IPR017441">
    <property type="entry name" value="Protein_kinase_ATP_BS"/>
</dbReference>
<evidence type="ECO:0000256" key="5">
    <source>
        <dbReference type="ARBA" id="ARBA00022777"/>
    </source>
</evidence>
<dbReference type="EC" id="2.7.11.1" evidence="1"/>
<feature type="compositionally biased region" description="Basic and acidic residues" evidence="11">
    <location>
        <begin position="310"/>
        <end position="340"/>
    </location>
</feature>
<evidence type="ECO:0000256" key="2">
    <source>
        <dbReference type="ARBA" id="ARBA00022527"/>
    </source>
</evidence>
<dbReference type="InterPro" id="IPR051131">
    <property type="entry name" value="NEK_Ser/Thr_kinase_NIMA"/>
</dbReference>
<dbReference type="GO" id="GO:0004674">
    <property type="term" value="F:protein serine/threonine kinase activity"/>
    <property type="evidence" value="ECO:0007669"/>
    <property type="project" value="UniProtKB-KW"/>
</dbReference>
<dbReference type="PANTHER" id="PTHR44899">
    <property type="entry name" value="CAMK FAMILY PROTEIN KINASE"/>
    <property type="match status" value="1"/>
</dbReference>
<accession>A0AAW2YP56</accession>
<dbReference type="PRINTS" id="PR00109">
    <property type="entry name" value="TYRKINASE"/>
</dbReference>
<name>A0AAW2YP56_9EUKA</name>
<dbReference type="SUPFAM" id="SSF56112">
    <property type="entry name" value="Protein kinase-like (PK-like)"/>
    <property type="match status" value="1"/>
</dbReference>
<evidence type="ECO:0000313" key="13">
    <source>
        <dbReference type="EMBL" id="KAL0478977.1"/>
    </source>
</evidence>
<dbReference type="AlphaFoldDB" id="A0AAW2YP56"/>
<gene>
    <name evidence="13" type="ORF">AKO1_007845</name>
</gene>
<evidence type="ECO:0000256" key="8">
    <source>
        <dbReference type="ARBA" id="ARBA00048679"/>
    </source>
</evidence>
<proteinExistence type="inferred from homology"/>
<dbReference type="CDD" id="cd08215">
    <property type="entry name" value="STKc_Nek"/>
    <property type="match status" value="1"/>
</dbReference>